<proteinExistence type="predicted"/>
<keyword evidence="2" id="KW-1185">Reference proteome</keyword>
<protein>
    <submittedName>
        <fullName evidence="1">Uncharacterized protein</fullName>
    </submittedName>
</protein>
<name>D5WU94_KYRT2</name>
<dbReference type="KEGG" id="bts:Btus_2696"/>
<dbReference type="Proteomes" id="UP000002368">
    <property type="component" value="Chromosome"/>
</dbReference>
<accession>D5WU94</accession>
<sequence>MIGRSQAELEQVLSRMFDALAPGGHLVLNMDNLAKVVRRKLRFLPLRPGPAR</sequence>
<evidence type="ECO:0000313" key="2">
    <source>
        <dbReference type="Proteomes" id="UP000002368"/>
    </source>
</evidence>
<organism evidence="1 2">
    <name type="scientific">Kyrpidia tusciae (strain DSM 2912 / NBRC 15312 / T2)</name>
    <name type="common">Bacillus tusciae</name>
    <dbReference type="NCBI Taxonomy" id="562970"/>
    <lineage>
        <taxon>Bacteria</taxon>
        <taxon>Bacillati</taxon>
        <taxon>Bacillota</taxon>
        <taxon>Bacilli</taxon>
        <taxon>Bacillales</taxon>
        <taxon>Alicyclobacillaceae</taxon>
        <taxon>Kyrpidia</taxon>
    </lineage>
</organism>
<dbReference type="HOGENOM" id="CLU_3080937_0_0_9"/>
<reference evidence="1 2" key="1">
    <citation type="journal article" date="2011" name="Stand. Genomic Sci.">
        <title>Complete genome sequence of the thermophilic, hydrogen-oxidizing Bacillus tusciae type strain (T2) and reclassification in the new genus, Kyrpidia gen. nov. as Kyrpidia tusciae comb. nov. and emendation of the family Alicyclobacillaceae da Costa and Rainey, 2010.</title>
        <authorList>
            <person name="Klenk H.P."/>
            <person name="Lapidus A."/>
            <person name="Chertkov O."/>
            <person name="Copeland A."/>
            <person name="Del Rio T.G."/>
            <person name="Nolan M."/>
            <person name="Lucas S."/>
            <person name="Chen F."/>
            <person name="Tice H."/>
            <person name="Cheng J.F."/>
            <person name="Han C."/>
            <person name="Bruce D."/>
            <person name="Goodwin L."/>
            <person name="Pitluck S."/>
            <person name="Pati A."/>
            <person name="Ivanova N."/>
            <person name="Mavromatis K."/>
            <person name="Daum C."/>
            <person name="Chen A."/>
            <person name="Palaniappan K."/>
            <person name="Chang Y.J."/>
            <person name="Land M."/>
            <person name="Hauser L."/>
            <person name="Jeffries C.D."/>
            <person name="Detter J.C."/>
            <person name="Rohde M."/>
            <person name="Abt B."/>
            <person name="Pukall R."/>
            <person name="Goker M."/>
            <person name="Bristow J."/>
            <person name="Markowitz V."/>
            <person name="Hugenholtz P."/>
            <person name="Eisen J.A."/>
        </authorList>
    </citation>
    <scope>NUCLEOTIDE SEQUENCE [LARGE SCALE GENOMIC DNA]</scope>
    <source>
        <strain evidence="1 2">DSM 2912</strain>
    </source>
</reference>
<dbReference type="EMBL" id="CP002017">
    <property type="protein sequence ID" value="ADG07346.1"/>
    <property type="molecule type" value="Genomic_DNA"/>
</dbReference>
<dbReference type="eggNOG" id="COG2226">
    <property type="taxonomic scope" value="Bacteria"/>
</dbReference>
<gene>
    <name evidence="1" type="ordered locus">Btus_2696</name>
</gene>
<evidence type="ECO:0000313" key="1">
    <source>
        <dbReference type="EMBL" id="ADG07346.1"/>
    </source>
</evidence>
<dbReference type="AlphaFoldDB" id="D5WU94"/>
<dbReference type="STRING" id="562970.Btus_2696"/>